<dbReference type="Proteomes" id="UP000821853">
    <property type="component" value="Chromosome 4"/>
</dbReference>
<evidence type="ECO:0000313" key="2">
    <source>
        <dbReference type="Proteomes" id="UP000821853"/>
    </source>
</evidence>
<dbReference type="PANTHER" id="PTHR45913:SF19">
    <property type="entry name" value="LOW QUALITY PROTEIN: ZINC FINGER BED DOMAIN-CONTAINING PROTEIN 5-LIKE"/>
    <property type="match status" value="1"/>
</dbReference>
<comment type="caution">
    <text evidence="1">The sequence shown here is derived from an EMBL/GenBank/DDBJ whole genome shotgun (WGS) entry which is preliminary data.</text>
</comment>
<dbReference type="OrthoDB" id="6515560at2759"/>
<organism evidence="1 2">
    <name type="scientific">Haemaphysalis longicornis</name>
    <name type="common">Bush tick</name>
    <dbReference type="NCBI Taxonomy" id="44386"/>
    <lineage>
        <taxon>Eukaryota</taxon>
        <taxon>Metazoa</taxon>
        <taxon>Ecdysozoa</taxon>
        <taxon>Arthropoda</taxon>
        <taxon>Chelicerata</taxon>
        <taxon>Arachnida</taxon>
        <taxon>Acari</taxon>
        <taxon>Parasitiformes</taxon>
        <taxon>Ixodida</taxon>
        <taxon>Ixodoidea</taxon>
        <taxon>Ixodidae</taxon>
        <taxon>Haemaphysalinae</taxon>
        <taxon>Haemaphysalis</taxon>
    </lineage>
</organism>
<name>A0A9J6GDI1_HAELO</name>
<reference evidence="1 2" key="1">
    <citation type="journal article" date="2020" name="Cell">
        <title>Large-Scale Comparative Analyses of Tick Genomes Elucidate Their Genetic Diversity and Vector Capacities.</title>
        <authorList>
            <consortium name="Tick Genome and Microbiome Consortium (TIGMIC)"/>
            <person name="Jia N."/>
            <person name="Wang J."/>
            <person name="Shi W."/>
            <person name="Du L."/>
            <person name="Sun Y."/>
            <person name="Zhan W."/>
            <person name="Jiang J.F."/>
            <person name="Wang Q."/>
            <person name="Zhang B."/>
            <person name="Ji P."/>
            <person name="Bell-Sakyi L."/>
            <person name="Cui X.M."/>
            <person name="Yuan T.T."/>
            <person name="Jiang B.G."/>
            <person name="Yang W.F."/>
            <person name="Lam T.T."/>
            <person name="Chang Q.C."/>
            <person name="Ding S.J."/>
            <person name="Wang X.J."/>
            <person name="Zhu J.G."/>
            <person name="Ruan X.D."/>
            <person name="Zhao L."/>
            <person name="Wei J.T."/>
            <person name="Ye R.Z."/>
            <person name="Que T.C."/>
            <person name="Du C.H."/>
            <person name="Zhou Y.H."/>
            <person name="Cheng J.X."/>
            <person name="Dai P.F."/>
            <person name="Guo W.B."/>
            <person name="Han X.H."/>
            <person name="Huang E.J."/>
            <person name="Li L.F."/>
            <person name="Wei W."/>
            <person name="Gao Y.C."/>
            <person name="Liu J.Z."/>
            <person name="Shao H.Z."/>
            <person name="Wang X."/>
            <person name="Wang C.C."/>
            <person name="Yang T.C."/>
            <person name="Huo Q.B."/>
            <person name="Li W."/>
            <person name="Chen H.Y."/>
            <person name="Chen S.E."/>
            <person name="Zhou L.G."/>
            <person name="Ni X.B."/>
            <person name="Tian J.H."/>
            <person name="Sheng Y."/>
            <person name="Liu T."/>
            <person name="Pan Y.S."/>
            <person name="Xia L.Y."/>
            <person name="Li J."/>
            <person name="Zhao F."/>
            <person name="Cao W.C."/>
        </authorList>
    </citation>
    <scope>NUCLEOTIDE SEQUENCE [LARGE SCALE GENOMIC DNA]</scope>
    <source>
        <strain evidence="1">HaeL-2018</strain>
    </source>
</reference>
<evidence type="ECO:0000313" key="1">
    <source>
        <dbReference type="EMBL" id="KAH9372897.1"/>
    </source>
</evidence>
<gene>
    <name evidence="1" type="ORF">HPB48_001748</name>
</gene>
<dbReference type="OMA" id="TENQIPW"/>
<proteinExistence type="predicted"/>
<dbReference type="EMBL" id="JABSTR010000006">
    <property type="protein sequence ID" value="KAH9372897.1"/>
    <property type="molecule type" value="Genomic_DNA"/>
</dbReference>
<sequence length="145" mass="16678">MKVSVGTLIGKENVTKLDAIPCSNDTVYRRMREITSDVQDRVVEKFESPGEFPLRVDESLDVYGSPQLIVFVRFVDGSNIAERPPLLSWMSRLQTRRVFTFDATFFVSHGLRWYMCGRVCTKQHLIHGWKPLLVIGDSLRMLTVQ</sequence>
<dbReference type="PANTHER" id="PTHR45913">
    <property type="entry name" value="EPM2A-INTERACTING PROTEIN 1"/>
    <property type="match status" value="1"/>
</dbReference>
<dbReference type="VEuPathDB" id="VectorBase:HLOH_043198"/>
<keyword evidence="2" id="KW-1185">Reference proteome</keyword>
<protein>
    <submittedName>
        <fullName evidence="1">Uncharacterized protein</fullName>
    </submittedName>
</protein>
<dbReference type="AlphaFoldDB" id="A0A9J6GDI1"/>
<accession>A0A9J6GDI1</accession>